<evidence type="ECO:0000256" key="1">
    <source>
        <dbReference type="SAM" id="MobiDB-lite"/>
    </source>
</evidence>
<dbReference type="RefSeq" id="WP_188969464.1">
    <property type="nucleotide sequence ID" value="NZ_BMKW01000009.1"/>
</dbReference>
<proteinExistence type="predicted"/>
<evidence type="ECO:0000313" key="3">
    <source>
        <dbReference type="Proteomes" id="UP000661507"/>
    </source>
</evidence>
<dbReference type="Proteomes" id="UP000661507">
    <property type="component" value="Unassembled WGS sequence"/>
</dbReference>
<accession>A0A917KTQ6</accession>
<dbReference type="AlphaFoldDB" id="A0A917KTQ6"/>
<protein>
    <submittedName>
        <fullName evidence="2">Uncharacterized protein</fullName>
    </submittedName>
</protein>
<keyword evidence="3" id="KW-1185">Reference proteome</keyword>
<comment type="caution">
    <text evidence="2">The sequence shown here is derived from an EMBL/GenBank/DDBJ whole genome shotgun (WGS) entry which is preliminary data.</text>
</comment>
<gene>
    <name evidence="2" type="ORF">GCM10011320_37540</name>
</gene>
<reference evidence="2" key="1">
    <citation type="journal article" date="2014" name="Int. J. Syst. Evol. Microbiol.">
        <title>Complete genome sequence of Corynebacterium casei LMG S-19264T (=DSM 44701T), isolated from a smear-ripened cheese.</title>
        <authorList>
            <consortium name="US DOE Joint Genome Institute (JGI-PGF)"/>
            <person name="Walter F."/>
            <person name="Albersmeier A."/>
            <person name="Kalinowski J."/>
            <person name="Ruckert C."/>
        </authorList>
    </citation>
    <scope>NUCLEOTIDE SEQUENCE</scope>
    <source>
        <strain evidence="2">CGMCC 1.3617</strain>
    </source>
</reference>
<reference evidence="2" key="2">
    <citation type="submission" date="2020-09" db="EMBL/GenBank/DDBJ databases">
        <authorList>
            <person name="Sun Q."/>
            <person name="Zhou Y."/>
        </authorList>
    </citation>
    <scope>NUCLEOTIDE SEQUENCE</scope>
    <source>
        <strain evidence="2">CGMCC 1.3617</strain>
    </source>
</reference>
<feature type="region of interest" description="Disordered" evidence="1">
    <location>
        <begin position="1"/>
        <end position="42"/>
    </location>
</feature>
<sequence>MIANWHAPPGAALPLRTGGDGPSVMGMSKDVMTAPSGGAPAPEPRWPVALTIFGVLIIAAAMPDRLTLLPPWAPLR</sequence>
<dbReference type="EMBL" id="BMKW01000009">
    <property type="protein sequence ID" value="GGJ26577.1"/>
    <property type="molecule type" value="Genomic_DNA"/>
</dbReference>
<organism evidence="2 3">
    <name type="scientific">Neoroseomonas lacus</name>
    <dbReference type="NCBI Taxonomy" id="287609"/>
    <lineage>
        <taxon>Bacteria</taxon>
        <taxon>Pseudomonadati</taxon>
        <taxon>Pseudomonadota</taxon>
        <taxon>Alphaproteobacteria</taxon>
        <taxon>Acetobacterales</taxon>
        <taxon>Acetobacteraceae</taxon>
        <taxon>Neoroseomonas</taxon>
    </lineage>
</organism>
<evidence type="ECO:0000313" key="2">
    <source>
        <dbReference type="EMBL" id="GGJ26577.1"/>
    </source>
</evidence>
<name>A0A917KTQ6_9PROT</name>